<dbReference type="AlphaFoldDB" id="A0A380KIM9"/>
<sequence>MAFLKKYQKTFYYLCSFLLPVAILAFILLTQNIYWNSPTTILASDGFHQYVIFAQNLRNILHGQDSLFYTFTSGLGLNFYALISYYLGSFLSPFVYFFNLETMPDAIYLFTLIKVGLMGLSSYYMLTKLYTKLHRALALALSLSYSLMSFAMSQIEINMWLDVFILAPLIILGLDRLIKNRKVLLYYLALSLLFIQNYYFGFMMAIFLVLYSITLLSRLTTWKERLLSFVRFGFISLLAALTSCVMLLPTYLDLSTHGEELTRLTTLFTEDSWYLDFFAKNLVGSYDTTKFGALPMIYVGLFPLFLTLIFFTLKQINWKIRLSYACLFAFLIASFYLQPLDLFWQGMHAPNMFLHRYAWVFSLLMIVVAGETLTYLKENQLRRSLLGIAIPSLGFIATFIARKHYPFLTGYLFIFTMNFTLVYIVLIISWKKGWFTKSIFVSFILLFTVLEVTFNTHAQITGVKDEWVFPTREGYERQLTEISKLVALSKERTKTFFRTERNLPQTGNDSMKFGYNGISQFSSIRNRLSSSMLDRLGYKSTGTNLNLRYQNNTLIAESLFGIKYLLASEDVPNKYGFSLVASEDAVSLYENSNASQLAILTNGVYKDVKFTVNTLDNQTALLNQLTGLHDIYFSRLSSQLVSGASQLDKTVTTQQVDNGTASVTYSFRTTEKSQVYLSMPNILFSNTNQENVAIAINGKTVHYTTDDAYTFFDLGEFVANEDVTATITFPENQRVSFQEPHFYGLNIANYQKAMTIINQKDVSVSTHSNHVTAHYQADKASSLFFTLPYDSGWSAKVDGKKATIRKGQSGFMVVDVPKGKHTVTLTFVPNGLTAGVGLSLLGISGFLGYLYVQKKRVKH</sequence>
<evidence type="ECO:0000313" key="2">
    <source>
        <dbReference type="EMBL" id="SUN64016.1"/>
    </source>
</evidence>
<dbReference type="PANTHER" id="PTHR38454:SF1">
    <property type="entry name" value="INTEGRAL MEMBRANE PROTEIN"/>
    <property type="match status" value="1"/>
</dbReference>
<dbReference type="Pfam" id="PF09586">
    <property type="entry name" value="YfhO"/>
    <property type="match status" value="1"/>
</dbReference>
<feature type="transmembrane region" description="Helical" evidence="1">
    <location>
        <begin position="198"/>
        <end position="217"/>
    </location>
</feature>
<feature type="transmembrane region" description="Helical" evidence="1">
    <location>
        <begin position="357"/>
        <end position="376"/>
    </location>
</feature>
<feature type="transmembrane region" description="Helical" evidence="1">
    <location>
        <begin position="12"/>
        <end position="34"/>
    </location>
</feature>
<name>A0A380KIM9_9STRE</name>
<feature type="transmembrane region" description="Helical" evidence="1">
    <location>
        <begin position="434"/>
        <end position="454"/>
    </location>
</feature>
<dbReference type="Proteomes" id="UP000254924">
    <property type="component" value="Unassembled WGS sequence"/>
</dbReference>
<protein>
    <submittedName>
        <fullName evidence="2">ABC transport system permease</fullName>
    </submittedName>
</protein>
<feature type="transmembrane region" description="Helical" evidence="1">
    <location>
        <begin position="291"/>
        <end position="313"/>
    </location>
</feature>
<dbReference type="EMBL" id="UHFN01000007">
    <property type="protein sequence ID" value="SUN64016.1"/>
    <property type="molecule type" value="Genomic_DNA"/>
</dbReference>
<dbReference type="InterPro" id="IPR018580">
    <property type="entry name" value="Uncharacterised_YfhO"/>
</dbReference>
<feature type="transmembrane region" description="Helical" evidence="1">
    <location>
        <begin position="229"/>
        <end position="252"/>
    </location>
</feature>
<feature type="transmembrane region" description="Helical" evidence="1">
    <location>
        <begin position="320"/>
        <end position="337"/>
    </location>
</feature>
<accession>A0A380KIM9</accession>
<feature type="transmembrane region" description="Helical" evidence="1">
    <location>
        <begin position="159"/>
        <end position="178"/>
    </location>
</feature>
<reference evidence="2 3" key="1">
    <citation type="submission" date="2018-06" db="EMBL/GenBank/DDBJ databases">
        <authorList>
            <consortium name="Pathogen Informatics"/>
            <person name="Doyle S."/>
        </authorList>
    </citation>
    <scope>NUCLEOTIDE SEQUENCE [LARGE SCALE GENOMIC DNA]</scope>
    <source>
        <strain evidence="2 3">NCTC12224</strain>
    </source>
</reference>
<dbReference type="PANTHER" id="PTHR38454">
    <property type="entry name" value="INTEGRAL MEMBRANE PROTEIN-RELATED"/>
    <property type="match status" value="1"/>
</dbReference>
<evidence type="ECO:0000313" key="3">
    <source>
        <dbReference type="Proteomes" id="UP000254924"/>
    </source>
</evidence>
<keyword evidence="1" id="KW-0812">Transmembrane</keyword>
<feature type="transmembrane region" description="Helical" evidence="1">
    <location>
        <begin position="132"/>
        <end position="152"/>
    </location>
</feature>
<feature type="transmembrane region" description="Helical" evidence="1">
    <location>
        <begin position="407"/>
        <end position="427"/>
    </location>
</feature>
<proteinExistence type="predicted"/>
<keyword evidence="1" id="KW-0472">Membrane</keyword>
<organism evidence="2 3">
    <name type="scientific">Streptococcus hyointestinalis</name>
    <dbReference type="NCBI Taxonomy" id="1337"/>
    <lineage>
        <taxon>Bacteria</taxon>
        <taxon>Bacillati</taxon>
        <taxon>Bacillota</taxon>
        <taxon>Bacilli</taxon>
        <taxon>Lactobacillales</taxon>
        <taxon>Streptococcaceae</taxon>
        <taxon>Streptococcus</taxon>
    </lineage>
</organism>
<feature type="transmembrane region" description="Helical" evidence="1">
    <location>
        <begin position="106"/>
        <end position="126"/>
    </location>
</feature>
<evidence type="ECO:0000256" key="1">
    <source>
        <dbReference type="SAM" id="Phobius"/>
    </source>
</evidence>
<feature type="transmembrane region" description="Helical" evidence="1">
    <location>
        <begin position="77"/>
        <end position="99"/>
    </location>
</feature>
<keyword evidence="3" id="KW-1185">Reference proteome</keyword>
<keyword evidence="1" id="KW-1133">Transmembrane helix</keyword>
<feature type="transmembrane region" description="Helical" evidence="1">
    <location>
        <begin position="832"/>
        <end position="852"/>
    </location>
</feature>
<feature type="transmembrane region" description="Helical" evidence="1">
    <location>
        <begin position="383"/>
        <end position="401"/>
    </location>
</feature>
<gene>
    <name evidence="2" type="ORF">NCTC12224_02742</name>
</gene>